<accession>A0A0P1EFW2</accession>
<feature type="chain" id="PRO_5006061531" description="Lipid/polyisoprenoid-binding YceI-like domain-containing protein" evidence="1">
    <location>
        <begin position="20"/>
        <end position="196"/>
    </location>
</feature>
<gene>
    <name evidence="3" type="ORF">RUA4292_02733</name>
</gene>
<proteinExistence type="predicted"/>
<dbReference type="Pfam" id="PF04264">
    <property type="entry name" value="YceI"/>
    <property type="match status" value="1"/>
</dbReference>
<evidence type="ECO:0000313" key="4">
    <source>
        <dbReference type="Proteomes" id="UP000050783"/>
    </source>
</evidence>
<dbReference type="SUPFAM" id="SSF101874">
    <property type="entry name" value="YceI-like"/>
    <property type="match status" value="1"/>
</dbReference>
<dbReference type="Gene3D" id="2.40.128.110">
    <property type="entry name" value="Lipid/polyisoprenoid-binding, YceI-like"/>
    <property type="match status" value="1"/>
</dbReference>
<reference evidence="3 4" key="1">
    <citation type="submission" date="2015-09" db="EMBL/GenBank/DDBJ databases">
        <authorList>
            <consortium name="Swine Surveillance"/>
        </authorList>
    </citation>
    <scope>NUCLEOTIDE SEQUENCE [LARGE SCALE GENOMIC DNA]</scope>
    <source>
        <strain evidence="3 4">CECT 4292</strain>
    </source>
</reference>
<evidence type="ECO:0000256" key="1">
    <source>
        <dbReference type="SAM" id="SignalP"/>
    </source>
</evidence>
<dbReference type="OrthoDB" id="9811006at2"/>
<feature type="signal peptide" evidence="1">
    <location>
        <begin position="1"/>
        <end position="19"/>
    </location>
</feature>
<dbReference type="RefSeq" id="WP_058278019.1">
    <property type="nucleotide sequence ID" value="NZ_CYPU01000039.1"/>
</dbReference>
<dbReference type="InterPro" id="IPR007372">
    <property type="entry name" value="Lipid/polyisoprenoid-bd_YceI"/>
</dbReference>
<keyword evidence="1" id="KW-0732">Signal</keyword>
<feature type="domain" description="Lipid/polyisoprenoid-binding YceI-like" evidence="2">
    <location>
        <begin position="21"/>
        <end position="191"/>
    </location>
</feature>
<organism evidence="3 4">
    <name type="scientific">Ruegeria atlantica</name>
    <dbReference type="NCBI Taxonomy" id="81569"/>
    <lineage>
        <taxon>Bacteria</taxon>
        <taxon>Pseudomonadati</taxon>
        <taxon>Pseudomonadota</taxon>
        <taxon>Alphaproteobacteria</taxon>
        <taxon>Rhodobacterales</taxon>
        <taxon>Roseobacteraceae</taxon>
        <taxon>Ruegeria</taxon>
    </lineage>
</organism>
<evidence type="ECO:0000259" key="2">
    <source>
        <dbReference type="SMART" id="SM00867"/>
    </source>
</evidence>
<dbReference type="STRING" id="81569.RUM4293_00517"/>
<name>A0A0P1EFW2_9RHOB</name>
<dbReference type="Proteomes" id="UP000050783">
    <property type="component" value="Unassembled WGS sequence"/>
</dbReference>
<protein>
    <recommendedName>
        <fullName evidence="2">Lipid/polyisoprenoid-binding YceI-like domain-containing protein</fullName>
    </recommendedName>
</protein>
<dbReference type="GeneID" id="55493928"/>
<sequence length="196" mass="21330">MKLFTASALVLALATPVLAETYHFDQSHTEIRFYYNHAGLTEQSGEWTIVSGTVEFDPENVTATSADITIDASSVETGWGPLNDHLKSGDFFEVEAYPSIKFVSTSAVQTGASILQMIGDLTIKDQTKPATLEIDLTFMGEHPLAGFFDYYKGDWIGVEAAGQLLRSEYGVGMFAPGTSDLVQLKISAEMRAGGWE</sequence>
<evidence type="ECO:0000313" key="3">
    <source>
        <dbReference type="EMBL" id="CUH48551.1"/>
    </source>
</evidence>
<dbReference type="EMBL" id="CYPU01000039">
    <property type="protein sequence ID" value="CUH48551.1"/>
    <property type="molecule type" value="Genomic_DNA"/>
</dbReference>
<dbReference type="InterPro" id="IPR036761">
    <property type="entry name" value="TTHA0802/YceI-like_sf"/>
</dbReference>
<dbReference type="AlphaFoldDB" id="A0A0P1EFW2"/>
<dbReference type="SMART" id="SM00867">
    <property type="entry name" value="YceI"/>
    <property type="match status" value="1"/>
</dbReference>
<dbReference type="PANTHER" id="PTHR34406">
    <property type="entry name" value="PROTEIN YCEI"/>
    <property type="match status" value="1"/>
</dbReference>
<dbReference type="PANTHER" id="PTHR34406:SF1">
    <property type="entry name" value="PROTEIN YCEI"/>
    <property type="match status" value="1"/>
</dbReference>